<keyword evidence="3" id="KW-1185">Reference proteome</keyword>
<dbReference type="InterPro" id="IPR017451">
    <property type="entry name" value="F-box-assoc_interact_dom"/>
</dbReference>
<dbReference type="PROSITE" id="PS50181">
    <property type="entry name" value="FBOX"/>
    <property type="match status" value="1"/>
</dbReference>
<gene>
    <name evidence="2" type="ORF">CFOL_v3_25900</name>
</gene>
<dbReference type="InterPro" id="IPR001810">
    <property type="entry name" value="F-box_dom"/>
</dbReference>
<comment type="caution">
    <text evidence="2">The sequence shown here is derived from an EMBL/GenBank/DDBJ whole genome shotgun (WGS) entry which is preliminary data.</text>
</comment>
<proteinExistence type="predicted"/>
<dbReference type="OrthoDB" id="1932945at2759"/>
<name>A0A1Q3CQC0_CEPFO</name>
<dbReference type="EMBL" id="BDDD01002643">
    <property type="protein sequence ID" value="GAV82449.1"/>
    <property type="molecule type" value="Genomic_DNA"/>
</dbReference>
<dbReference type="NCBIfam" id="TIGR01640">
    <property type="entry name" value="F_box_assoc_1"/>
    <property type="match status" value="1"/>
</dbReference>
<dbReference type="AlphaFoldDB" id="A0A1Q3CQC0"/>
<dbReference type="PANTHER" id="PTHR31672:SF13">
    <property type="entry name" value="F-BOX PROTEIN CPR30-LIKE"/>
    <property type="match status" value="1"/>
</dbReference>
<dbReference type="InterPro" id="IPR036047">
    <property type="entry name" value="F-box-like_dom_sf"/>
</dbReference>
<protein>
    <submittedName>
        <fullName evidence="2">F-box domain-containing protein</fullName>
    </submittedName>
</protein>
<dbReference type="SUPFAM" id="SSF81383">
    <property type="entry name" value="F-box domain"/>
    <property type="match status" value="1"/>
</dbReference>
<evidence type="ECO:0000259" key="1">
    <source>
        <dbReference type="PROSITE" id="PS50181"/>
    </source>
</evidence>
<dbReference type="SMART" id="SM00256">
    <property type="entry name" value="FBOX"/>
    <property type="match status" value="1"/>
</dbReference>
<evidence type="ECO:0000313" key="3">
    <source>
        <dbReference type="Proteomes" id="UP000187406"/>
    </source>
</evidence>
<organism evidence="2 3">
    <name type="scientific">Cephalotus follicularis</name>
    <name type="common">Albany pitcher plant</name>
    <dbReference type="NCBI Taxonomy" id="3775"/>
    <lineage>
        <taxon>Eukaryota</taxon>
        <taxon>Viridiplantae</taxon>
        <taxon>Streptophyta</taxon>
        <taxon>Embryophyta</taxon>
        <taxon>Tracheophyta</taxon>
        <taxon>Spermatophyta</taxon>
        <taxon>Magnoliopsida</taxon>
        <taxon>eudicotyledons</taxon>
        <taxon>Gunneridae</taxon>
        <taxon>Pentapetalae</taxon>
        <taxon>rosids</taxon>
        <taxon>fabids</taxon>
        <taxon>Oxalidales</taxon>
        <taxon>Cephalotaceae</taxon>
        <taxon>Cephalotus</taxon>
    </lineage>
</organism>
<dbReference type="Gene3D" id="1.20.1280.50">
    <property type="match status" value="1"/>
</dbReference>
<dbReference type="CDD" id="cd22157">
    <property type="entry name" value="F-box_AtFBW1-like"/>
    <property type="match status" value="1"/>
</dbReference>
<dbReference type="InterPro" id="IPR050796">
    <property type="entry name" value="SCF_F-box_component"/>
</dbReference>
<dbReference type="InParanoid" id="A0A1Q3CQC0"/>
<sequence length="404" mass="45023">MLNNLPPELLVNVLSRLPLKNIGQCTCVSKSWESLITSPTFITTHLSLSLENSSNNPPLVILRRWSDKNGVGSPKKEHYSLHFDSESFPKYQDLYFPFQSLNFHLRIVGSCNGVVCLSDNIGIYTCTFILWNPSINKYLFLPSPIVTYTTNGPSKFSIGLGFGFDSCSNDYKVVRLSFIDNDCGIYKAPPIVEVYSLNTGFWRIISAKAPSLEISGLHYTQAFVHGAVHWLGTRMNKKGFSNVTLLFDMGNEAIRTMKLPDSLLATSSMCLSIAVFGGSLSVLCIDNYMWGVEACSIWVMQEYGNAESWTKQYNVIWGLKPGKVIGLRANDDLLLALKNGSFSLETELISYNHKSQEINSLGIHGKGYSYYVDNYTESLVLLKEGKGCMKVEDGIENAEIGIKK</sequence>
<accession>A0A1Q3CQC0</accession>
<evidence type="ECO:0000313" key="2">
    <source>
        <dbReference type="EMBL" id="GAV82449.1"/>
    </source>
</evidence>
<dbReference type="Pfam" id="PF07734">
    <property type="entry name" value="FBA_1"/>
    <property type="match status" value="1"/>
</dbReference>
<reference evidence="3" key="1">
    <citation type="submission" date="2016-04" db="EMBL/GenBank/DDBJ databases">
        <title>Cephalotus genome sequencing.</title>
        <authorList>
            <person name="Fukushima K."/>
            <person name="Hasebe M."/>
            <person name="Fang X."/>
        </authorList>
    </citation>
    <scope>NUCLEOTIDE SEQUENCE [LARGE SCALE GENOMIC DNA]</scope>
    <source>
        <strain evidence="3">cv. St1</strain>
    </source>
</reference>
<dbReference type="Proteomes" id="UP000187406">
    <property type="component" value="Unassembled WGS sequence"/>
</dbReference>
<dbReference type="STRING" id="3775.A0A1Q3CQC0"/>
<dbReference type="InterPro" id="IPR006527">
    <property type="entry name" value="F-box-assoc_dom_typ1"/>
</dbReference>
<dbReference type="PANTHER" id="PTHR31672">
    <property type="entry name" value="BNACNNG10540D PROTEIN"/>
    <property type="match status" value="1"/>
</dbReference>
<feature type="domain" description="F-box" evidence="1">
    <location>
        <begin position="1"/>
        <end position="45"/>
    </location>
</feature>
<dbReference type="Pfam" id="PF00646">
    <property type="entry name" value="F-box"/>
    <property type="match status" value="1"/>
</dbReference>